<proteinExistence type="predicted"/>
<keyword evidence="1" id="KW-0812">Transmembrane</keyword>
<dbReference type="EMBL" id="JACSPZ010000002">
    <property type="protein sequence ID" value="MBD8035800.1"/>
    <property type="molecule type" value="Genomic_DNA"/>
</dbReference>
<sequence>MSNGSTYIKKIVWIIGLTLLAKFSYDLKVQLQKTAQMEYNIVPVLWFDVVSALLLGGYISLLLVNKWSVKINHALLWCVATPCLVLLLIYPTLTTLAVYELIPESFAFSFIAAWVFKVAMTSPNVVGIVAGLTLALSIFSNHSNRAK</sequence>
<keyword evidence="1" id="KW-1133">Transmembrane helix</keyword>
<dbReference type="RefSeq" id="WP_191698779.1">
    <property type="nucleotide sequence ID" value="NZ_JACSPZ010000002.1"/>
</dbReference>
<feature type="transmembrane region" description="Helical" evidence="1">
    <location>
        <begin position="76"/>
        <end position="99"/>
    </location>
</feature>
<feature type="transmembrane region" description="Helical" evidence="1">
    <location>
        <begin position="111"/>
        <end position="139"/>
    </location>
</feature>
<reference evidence="2 3" key="1">
    <citation type="submission" date="2020-08" db="EMBL/GenBank/DDBJ databases">
        <title>A Genomic Blueprint of the Chicken Gut Microbiome.</title>
        <authorList>
            <person name="Gilroy R."/>
            <person name="Ravi A."/>
            <person name="Getino M."/>
            <person name="Pursley I."/>
            <person name="Horton D.L."/>
            <person name="Alikhan N.-F."/>
            <person name="Baker D."/>
            <person name="Gharbi K."/>
            <person name="Hall N."/>
            <person name="Watson M."/>
            <person name="Adriaenssens E.M."/>
            <person name="Foster-Nyarko E."/>
            <person name="Jarju S."/>
            <person name="Secka A."/>
            <person name="Antonio M."/>
            <person name="Oren A."/>
            <person name="Chaudhuri R."/>
            <person name="La Ragione R.M."/>
            <person name="Hildebrand F."/>
            <person name="Pallen M.J."/>
        </authorList>
    </citation>
    <scope>NUCLEOTIDE SEQUENCE [LARGE SCALE GENOMIC DNA]</scope>
    <source>
        <strain evidence="2 3">A46</strain>
    </source>
</reference>
<comment type="caution">
    <text evidence="2">The sequence shown here is derived from an EMBL/GenBank/DDBJ whole genome shotgun (WGS) entry which is preliminary data.</text>
</comment>
<organism evidence="2 3">
    <name type="scientific">Solibacillus faecavium</name>
    <dbReference type="NCBI Taxonomy" id="2762221"/>
    <lineage>
        <taxon>Bacteria</taxon>
        <taxon>Bacillati</taxon>
        <taxon>Bacillota</taxon>
        <taxon>Bacilli</taxon>
        <taxon>Bacillales</taxon>
        <taxon>Caryophanaceae</taxon>
        <taxon>Solibacillus</taxon>
    </lineage>
</organism>
<evidence type="ECO:0000256" key="1">
    <source>
        <dbReference type="SAM" id="Phobius"/>
    </source>
</evidence>
<dbReference type="Proteomes" id="UP000619101">
    <property type="component" value="Unassembled WGS sequence"/>
</dbReference>
<name>A0ABR8XV46_9BACL</name>
<gene>
    <name evidence="2" type="ORF">H9635_03535</name>
</gene>
<evidence type="ECO:0000313" key="2">
    <source>
        <dbReference type="EMBL" id="MBD8035800.1"/>
    </source>
</evidence>
<evidence type="ECO:0000313" key="3">
    <source>
        <dbReference type="Proteomes" id="UP000619101"/>
    </source>
</evidence>
<keyword evidence="1" id="KW-0472">Membrane</keyword>
<feature type="transmembrane region" description="Helical" evidence="1">
    <location>
        <begin position="45"/>
        <end position="64"/>
    </location>
</feature>
<protein>
    <submittedName>
        <fullName evidence="2">Uncharacterized protein</fullName>
    </submittedName>
</protein>
<keyword evidence="3" id="KW-1185">Reference proteome</keyword>
<accession>A0ABR8XV46</accession>